<evidence type="ECO:0000313" key="3">
    <source>
        <dbReference type="EMBL" id="TRX97743.1"/>
    </source>
</evidence>
<keyword evidence="2" id="KW-1133">Transmembrane helix</keyword>
<accession>A0A553IC10</accession>
<dbReference type="EMBL" id="VFLP01000005">
    <property type="protein sequence ID" value="TRX97743.1"/>
    <property type="molecule type" value="Genomic_DNA"/>
</dbReference>
<protein>
    <submittedName>
        <fullName evidence="3">Uncharacterized protein</fullName>
    </submittedName>
</protein>
<proteinExistence type="predicted"/>
<evidence type="ECO:0000256" key="1">
    <source>
        <dbReference type="SAM" id="MobiDB-lite"/>
    </source>
</evidence>
<feature type="compositionally biased region" description="Basic and acidic residues" evidence="1">
    <location>
        <begin position="97"/>
        <end position="150"/>
    </location>
</feature>
<feature type="region of interest" description="Disordered" evidence="1">
    <location>
        <begin position="72"/>
        <end position="150"/>
    </location>
</feature>
<evidence type="ECO:0000256" key="2">
    <source>
        <dbReference type="SAM" id="Phobius"/>
    </source>
</evidence>
<evidence type="ECO:0000313" key="4">
    <source>
        <dbReference type="Proteomes" id="UP000319160"/>
    </source>
</evidence>
<keyword evidence="2" id="KW-0812">Transmembrane</keyword>
<organism evidence="3 4">
    <name type="scientific">Xylaria flabelliformis</name>
    <dbReference type="NCBI Taxonomy" id="2512241"/>
    <lineage>
        <taxon>Eukaryota</taxon>
        <taxon>Fungi</taxon>
        <taxon>Dikarya</taxon>
        <taxon>Ascomycota</taxon>
        <taxon>Pezizomycotina</taxon>
        <taxon>Sordariomycetes</taxon>
        <taxon>Xylariomycetidae</taxon>
        <taxon>Xylariales</taxon>
        <taxon>Xylariaceae</taxon>
        <taxon>Xylaria</taxon>
    </lineage>
</organism>
<dbReference type="AlphaFoldDB" id="A0A553IC10"/>
<reference evidence="4" key="1">
    <citation type="submission" date="2019-06" db="EMBL/GenBank/DDBJ databases">
        <title>Draft genome sequence of the griseofulvin-producing fungus Xylaria cubensis strain G536.</title>
        <authorList>
            <person name="Mead M.E."/>
            <person name="Raja H.A."/>
            <person name="Steenwyk J.L."/>
            <person name="Knowles S.L."/>
            <person name="Oberlies N.H."/>
            <person name="Rokas A."/>
        </authorList>
    </citation>
    <scope>NUCLEOTIDE SEQUENCE [LARGE SCALE GENOMIC DNA]</scope>
    <source>
        <strain evidence="4">G536</strain>
    </source>
</reference>
<dbReference type="Proteomes" id="UP000319160">
    <property type="component" value="Unassembled WGS sequence"/>
</dbReference>
<sequence length="150" mass="16587">MSSSSIANTLVSSSARGALRNGFATTARVSQPLRRKYATQRPTLPGGDNKPLMIAALVGIPALAYFIIPSRSDKPITPTTEVRAPNLDPAAASKRRHENESDHARYAHPEHLNPEEYKPEFGRLHKAKRVDGPPDNRNHQTLSDRARHHD</sequence>
<feature type="transmembrane region" description="Helical" evidence="2">
    <location>
        <begin position="51"/>
        <end position="68"/>
    </location>
</feature>
<keyword evidence="2" id="KW-0472">Membrane</keyword>
<name>A0A553IC10_9PEZI</name>
<dbReference type="OrthoDB" id="5243030at2759"/>
<gene>
    <name evidence="3" type="ORF">FHL15_001498</name>
</gene>
<comment type="caution">
    <text evidence="3">The sequence shown here is derived from an EMBL/GenBank/DDBJ whole genome shotgun (WGS) entry which is preliminary data.</text>
</comment>
<keyword evidence="4" id="KW-1185">Reference proteome</keyword>
<feature type="region of interest" description="Disordered" evidence="1">
    <location>
        <begin position="26"/>
        <end position="50"/>
    </location>
</feature>